<accession>A0ABS2FK78</accession>
<reference evidence="1 2" key="1">
    <citation type="journal article" date="2021" name="Sci. Rep.">
        <title>The distribution of antibiotic resistance genes in chicken gut microbiota commensals.</title>
        <authorList>
            <person name="Juricova H."/>
            <person name="Matiasovicova J."/>
            <person name="Kubasova T."/>
            <person name="Cejkova D."/>
            <person name="Rychlik I."/>
        </authorList>
    </citation>
    <scope>NUCLEOTIDE SEQUENCE [LARGE SCALE GENOMIC DNA]</scope>
    <source>
        <strain evidence="1 2">An435</strain>
    </source>
</reference>
<dbReference type="InterPro" id="IPR025346">
    <property type="entry name" value="DUF4250"/>
</dbReference>
<evidence type="ECO:0000313" key="1">
    <source>
        <dbReference type="EMBL" id="MBM6820769.1"/>
    </source>
</evidence>
<proteinExistence type="predicted"/>
<gene>
    <name evidence="1" type="ORF">H6A19_15745</name>
</gene>
<dbReference type="Pfam" id="PF14056">
    <property type="entry name" value="DUF4250"/>
    <property type="match status" value="1"/>
</dbReference>
<keyword evidence="2" id="KW-1185">Reference proteome</keyword>
<sequence>MDREVLLKMDPNILVSMINMKLRDFYSNLDSYCDDMDISRDLIEEKLKSAGYTYHSDINQFK</sequence>
<dbReference type="Proteomes" id="UP000767334">
    <property type="component" value="Unassembled WGS sequence"/>
</dbReference>
<name>A0ABS2FK78_9CLOT</name>
<evidence type="ECO:0000313" key="2">
    <source>
        <dbReference type="Proteomes" id="UP000767334"/>
    </source>
</evidence>
<comment type="caution">
    <text evidence="1">The sequence shown here is derived from an EMBL/GenBank/DDBJ whole genome shotgun (WGS) entry which is preliminary data.</text>
</comment>
<organism evidence="1 2">
    <name type="scientific">Clostridium saudiense</name>
    <dbReference type="NCBI Taxonomy" id="1414720"/>
    <lineage>
        <taxon>Bacteria</taxon>
        <taxon>Bacillati</taxon>
        <taxon>Bacillota</taxon>
        <taxon>Clostridia</taxon>
        <taxon>Eubacteriales</taxon>
        <taxon>Clostridiaceae</taxon>
        <taxon>Clostridium</taxon>
    </lineage>
</organism>
<dbReference type="RefSeq" id="WP_133016901.1">
    <property type="nucleotide sequence ID" value="NZ_JACJLL010000161.1"/>
</dbReference>
<protein>
    <submittedName>
        <fullName evidence="1">DUF4250 domain-containing protein</fullName>
    </submittedName>
</protein>
<dbReference type="EMBL" id="JACJLL010000161">
    <property type="protein sequence ID" value="MBM6820769.1"/>
    <property type="molecule type" value="Genomic_DNA"/>
</dbReference>